<name>A0ABX0AJ21_9GAMM</name>
<dbReference type="PROSITE" id="PS50887">
    <property type="entry name" value="GGDEF"/>
    <property type="match status" value="1"/>
</dbReference>
<dbReference type="SUPFAM" id="SSF55073">
    <property type="entry name" value="Nucleotide cyclase"/>
    <property type="match status" value="1"/>
</dbReference>
<dbReference type="EC" id="2.7.7.65" evidence="1"/>
<proteinExistence type="predicted"/>
<dbReference type="EMBL" id="QOVG01000012">
    <property type="protein sequence ID" value="NDK40095.1"/>
    <property type="molecule type" value="Genomic_DNA"/>
</dbReference>
<organism evidence="4 5">
    <name type="scientific">Pseudoxanthomonas gei</name>
    <dbReference type="NCBI Taxonomy" id="1383030"/>
    <lineage>
        <taxon>Bacteria</taxon>
        <taxon>Pseudomonadati</taxon>
        <taxon>Pseudomonadota</taxon>
        <taxon>Gammaproteobacteria</taxon>
        <taxon>Lysobacterales</taxon>
        <taxon>Lysobacteraceae</taxon>
        <taxon>Pseudoxanthomonas</taxon>
    </lineage>
</organism>
<dbReference type="InterPro" id="IPR029787">
    <property type="entry name" value="Nucleotide_cyclase"/>
</dbReference>
<dbReference type="PANTHER" id="PTHR45138">
    <property type="entry name" value="REGULATORY COMPONENTS OF SENSORY TRANSDUCTION SYSTEM"/>
    <property type="match status" value="1"/>
</dbReference>
<dbReference type="InterPro" id="IPR050469">
    <property type="entry name" value="Diguanylate_Cyclase"/>
</dbReference>
<dbReference type="NCBIfam" id="TIGR00254">
    <property type="entry name" value="GGDEF"/>
    <property type="match status" value="1"/>
</dbReference>
<dbReference type="Gene3D" id="3.30.70.270">
    <property type="match status" value="1"/>
</dbReference>
<gene>
    <name evidence="4" type="ORF">DT603_14725</name>
</gene>
<evidence type="ECO:0000256" key="2">
    <source>
        <dbReference type="SAM" id="Phobius"/>
    </source>
</evidence>
<dbReference type="CDD" id="cd01949">
    <property type="entry name" value="GGDEF"/>
    <property type="match status" value="1"/>
</dbReference>
<feature type="transmembrane region" description="Helical" evidence="2">
    <location>
        <begin position="277"/>
        <end position="298"/>
    </location>
</feature>
<dbReference type="Pfam" id="PF07695">
    <property type="entry name" value="7TMR-DISM_7TM"/>
    <property type="match status" value="1"/>
</dbReference>
<keyword evidence="2" id="KW-0812">Transmembrane</keyword>
<feature type="transmembrane region" description="Helical" evidence="2">
    <location>
        <begin position="246"/>
        <end position="265"/>
    </location>
</feature>
<dbReference type="SMART" id="SM00267">
    <property type="entry name" value="GGDEF"/>
    <property type="match status" value="1"/>
</dbReference>
<evidence type="ECO:0000313" key="4">
    <source>
        <dbReference type="EMBL" id="NDK40095.1"/>
    </source>
</evidence>
<keyword evidence="2" id="KW-1133">Transmembrane helix</keyword>
<sequence length="737" mass="79669">MACPPAEAAATMARHLLARLLPAIAVWLMLACNVHEALPGSVSATHVPVRIELLDTDARSHVSVDGGGVVLPTNGRPARFLLHFTLPASRDEDPSWQLRFNRVAVDELHLSNGQWRPAAQSYYHPLPQDGLFPMAFLQTLPRDWSGETTVEVQARSTQLATLRPQVVRTLYGQQQDQRSLALAVTLYACILVLALVAVSLLFGARELAFLSLLSFMATSLLLMLAMNGHAYTLPWLRGLSSLGGRGINIATLLVCATGIAVARDFAGRRPEDPWLRWLPSTGALAIVSVAVACLFGWVPGPEATQQLVTLCWIVASSLSAVAFVSATLRKAWMGWALLAAVAMLGVTGTLFELSVRGMGTEFWGRFGFQIGLVFIGLVLVLALIGRIADFRVRHERERSARQASESRLQQQEAYAELIHDLRQHLPDVAPKDMEWNAVQMAMARLLPLLKLESVAILLNRSGYDPILIAEPVVHTSRMAALTAANAETLRAIAQRQVEVAALPLQPPPSAGAPKVKRTYAAVPVATSGGLGVAVLEREGTQPFSAEELALATRFGLLVQEVSAEARANHSLRRAAELDVLTGILNRSAIDGVLVHHFAEAERTGQPLSILFVDMDHFKSVNDTYGHACGDHCLQELAAVLQGVLGPGDALGRYGGEEFMLVLPGQGLETARHVAERLRAQVELASVLWQGNPVALTVSVGVAERRLHEHEPAQALGRADRALYAAKHGGRNKVLLGD</sequence>
<feature type="transmembrane region" description="Helical" evidence="2">
    <location>
        <begin position="366"/>
        <end position="388"/>
    </location>
</feature>
<evidence type="ECO:0000256" key="1">
    <source>
        <dbReference type="ARBA" id="ARBA00012528"/>
    </source>
</evidence>
<feature type="transmembrane region" description="Helical" evidence="2">
    <location>
        <begin position="331"/>
        <end position="351"/>
    </location>
</feature>
<keyword evidence="5" id="KW-1185">Reference proteome</keyword>
<dbReference type="Pfam" id="PF00990">
    <property type="entry name" value="GGDEF"/>
    <property type="match status" value="1"/>
</dbReference>
<dbReference type="InterPro" id="IPR000160">
    <property type="entry name" value="GGDEF_dom"/>
</dbReference>
<dbReference type="InterPro" id="IPR011623">
    <property type="entry name" value="7TMR_DISM_rcpt_extracell_dom1"/>
</dbReference>
<dbReference type="Proteomes" id="UP001429354">
    <property type="component" value="Unassembled WGS sequence"/>
</dbReference>
<feature type="domain" description="GGDEF" evidence="3">
    <location>
        <begin position="605"/>
        <end position="737"/>
    </location>
</feature>
<dbReference type="PANTHER" id="PTHR45138:SF24">
    <property type="entry name" value="DIGUANYLATE CYCLASE DGCC-RELATED"/>
    <property type="match status" value="1"/>
</dbReference>
<dbReference type="InterPro" id="IPR043128">
    <property type="entry name" value="Rev_trsase/Diguanyl_cyclase"/>
</dbReference>
<feature type="transmembrane region" description="Helical" evidence="2">
    <location>
        <begin position="304"/>
        <end position="324"/>
    </location>
</feature>
<reference evidence="4 5" key="1">
    <citation type="submission" date="2018-07" db="EMBL/GenBank/DDBJ databases">
        <title>Whole genome Sequencing of Pseudoxanthomonas gei KCTC 32298 (T).</title>
        <authorList>
            <person name="Kumar S."/>
            <person name="Bansal K."/>
            <person name="Kaur A."/>
            <person name="Patil P."/>
            <person name="Sharma S."/>
            <person name="Patil P.B."/>
        </authorList>
    </citation>
    <scope>NUCLEOTIDE SEQUENCE [LARGE SCALE GENOMIC DNA]</scope>
    <source>
        <strain evidence="4 5">KCTC 32298</strain>
    </source>
</reference>
<feature type="transmembrane region" description="Helical" evidence="2">
    <location>
        <begin position="207"/>
        <end position="226"/>
    </location>
</feature>
<protein>
    <recommendedName>
        <fullName evidence="1">diguanylate cyclase</fullName>
        <ecNumber evidence="1">2.7.7.65</ecNumber>
    </recommendedName>
</protein>
<accession>A0ABX0AJ21</accession>
<evidence type="ECO:0000259" key="3">
    <source>
        <dbReference type="PROSITE" id="PS50887"/>
    </source>
</evidence>
<evidence type="ECO:0000313" key="5">
    <source>
        <dbReference type="Proteomes" id="UP001429354"/>
    </source>
</evidence>
<keyword evidence="2" id="KW-0472">Membrane</keyword>
<comment type="caution">
    <text evidence="4">The sequence shown here is derived from an EMBL/GenBank/DDBJ whole genome shotgun (WGS) entry which is preliminary data.</text>
</comment>
<feature type="transmembrane region" description="Helical" evidence="2">
    <location>
        <begin position="180"/>
        <end position="202"/>
    </location>
</feature>
<dbReference type="RefSeq" id="WP_162350760.1">
    <property type="nucleotide sequence ID" value="NZ_QOVG01000012.1"/>
</dbReference>